<evidence type="ECO:0000313" key="2">
    <source>
        <dbReference type="Proteomes" id="UP001066276"/>
    </source>
</evidence>
<evidence type="ECO:0000313" key="1">
    <source>
        <dbReference type="EMBL" id="KAJ1196267.1"/>
    </source>
</evidence>
<keyword evidence="2" id="KW-1185">Reference proteome</keyword>
<gene>
    <name evidence="1" type="ORF">NDU88_000138</name>
</gene>
<sequence length="218" mass="23698">MAAAPLSSIDLVTAHSSLPQGIVAGEWFIEDSPPALAIVLSGLLGVCREQPCDAGTSSLPARKPSQSHAVAILSAHPHGQRLSLQRSWRLPAWKIWIVSVVRLELRRTFFYWTVAPQAGSQSRCHWTEAAGWEWEGPGPTQLAFGLAPASPRFLYSSAKQASLRSPPSHHPGRSTCRPMRGQMKTLMLGVAWEPKIVDRASRGSGCDGEDFRKKATLG</sequence>
<accession>A0AAV7V4N2</accession>
<comment type="caution">
    <text evidence="1">The sequence shown here is derived from an EMBL/GenBank/DDBJ whole genome shotgun (WGS) entry which is preliminary data.</text>
</comment>
<proteinExistence type="predicted"/>
<protein>
    <submittedName>
        <fullName evidence="1">Uncharacterized protein</fullName>
    </submittedName>
</protein>
<dbReference type="Proteomes" id="UP001066276">
    <property type="component" value="Chromosome 2_1"/>
</dbReference>
<dbReference type="EMBL" id="JANPWB010000003">
    <property type="protein sequence ID" value="KAJ1196267.1"/>
    <property type="molecule type" value="Genomic_DNA"/>
</dbReference>
<name>A0AAV7V4N2_PLEWA</name>
<dbReference type="AlphaFoldDB" id="A0AAV7V4N2"/>
<reference evidence="1" key="1">
    <citation type="journal article" date="2022" name="bioRxiv">
        <title>Sequencing and chromosome-scale assembly of the giantPleurodeles waltlgenome.</title>
        <authorList>
            <person name="Brown T."/>
            <person name="Elewa A."/>
            <person name="Iarovenko S."/>
            <person name="Subramanian E."/>
            <person name="Araus A.J."/>
            <person name="Petzold A."/>
            <person name="Susuki M."/>
            <person name="Suzuki K.-i.T."/>
            <person name="Hayashi T."/>
            <person name="Toyoda A."/>
            <person name="Oliveira C."/>
            <person name="Osipova E."/>
            <person name="Leigh N.D."/>
            <person name="Simon A."/>
            <person name="Yun M.H."/>
        </authorList>
    </citation>
    <scope>NUCLEOTIDE SEQUENCE</scope>
    <source>
        <strain evidence="1">20211129_DDA</strain>
        <tissue evidence="1">Liver</tissue>
    </source>
</reference>
<organism evidence="1 2">
    <name type="scientific">Pleurodeles waltl</name>
    <name type="common">Iberian ribbed newt</name>
    <dbReference type="NCBI Taxonomy" id="8319"/>
    <lineage>
        <taxon>Eukaryota</taxon>
        <taxon>Metazoa</taxon>
        <taxon>Chordata</taxon>
        <taxon>Craniata</taxon>
        <taxon>Vertebrata</taxon>
        <taxon>Euteleostomi</taxon>
        <taxon>Amphibia</taxon>
        <taxon>Batrachia</taxon>
        <taxon>Caudata</taxon>
        <taxon>Salamandroidea</taxon>
        <taxon>Salamandridae</taxon>
        <taxon>Pleurodelinae</taxon>
        <taxon>Pleurodeles</taxon>
    </lineage>
</organism>